<comment type="caution">
    <text evidence="1">The sequence shown here is derived from an EMBL/GenBank/DDBJ whole genome shotgun (WGS) entry which is preliminary data.</text>
</comment>
<dbReference type="PROSITE" id="PS51257">
    <property type="entry name" value="PROKAR_LIPOPROTEIN"/>
    <property type="match status" value="1"/>
</dbReference>
<reference evidence="2 3" key="2">
    <citation type="submission" date="2020-02" db="EMBL/GenBank/DDBJ databases">
        <authorList>
            <person name="Sun Q."/>
            <person name="Inoue M."/>
        </authorList>
    </citation>
    <scope>NUCLEOTIDE SEQUENCE [LARGE SCALE GENOMIC DNA]</scope>
    <source>
        <strain evidence="2 3">KCTC 22478</strain>
    </source>
</reference>
<dbReference type="EMBL" id="JAAVUP010000001">
    <property type="protein sequence ID" value="NKE15883.1"/>
    <property type="molecule type" value="Genomic_DNA"/>
</dbReference>
<keyword evidence="3" id="KW-1185">Reference proteome</keyword>
<reference evidence="1" key="1">
    <citation type="submission" date="2020-01" db="EMBL/GenBank/DDBJ databases">
        <authorList>
            <person name="Rat A."/>
        </authorList>
    </citation>
    <scope>NUCLEOTIDE SEQUENCE</scope>
    <source>
        <strain evidence="1">LMG 31161</strain>
    </source>
</reference>
<dbReference type="Proteomes" id="UP001138708">
    <property type="component" value="Unassembled WGS sequence"/>
</dbReference>
<protein>
    <submittedName>
        <fullName evidence="1">Uncharacterized protein</fullName>
    </submittedName>
</protein>
<evidence type="ECO:0000313" key="2">
    <source>
        <dbReference type="EMBL" id="NKE15883.1"/>
    </source>
</evidence>
<dbReference type="Proteomes" id="UP000746741">
    <property type="component" value="Unassembled WGS sequence"/>
</dbReference>
<dbReference type="RefSeq" id="WP_168038877.1">
    <property type="nucleotide sequence ID" value="NZ_JAAEDK010000045.1"/>
</dbReference>
<sequence length="59" mass="5828">MILRVVAVGLAGLAVTGAATLVAGASLAALACAAKRRAEARTAWPAEELDEVPPAAGEE</sequence>
<organism evidence="1 4">
    <name type="scientific">Neoroseomonas oryzicola</name>
    <dbReference type="NCBI Taxonomy" id="535904"/>
    <lineage>
        <taxon>Bacteria</taxon>
        <taxon>Pseudomonadati</taxon>
        <taxon>Pseudomonadota</taxon>
        <taxon>Alphaproteobacteria</taxon>
        <taxon>Acetobacterales</taxon>
        <taxon>Acetobacteraceae</taxon>
        <taxon>Neoroseomonas</taxon>
    </lineage>
</organism>
<evidence type="ECO:0000313" key="1">
    <source>
        <dbReference type="EMBL" id="MBR0661136.1"/>
    </source>
</evidence>
<dbReference type="EMBL" id="JAAEDK010000045">
    <property type="protein sequence ID" value="MBR0661136.1"/>
    <property type="molecule type" value="Genomic_DNA"/>
</dbReference>
<reference evidence="1" key="3">
    <citation type="journal article" date="2021" name="Syst. Appl. Microbiol.">
        <title>Roseomonas hellenica sp. nov., isolated from roots of wild-growing Alkanna tinctoria.</title>
        <authorList>
            <person name="Rat A."/>
            <person name="Naranjo H.D."/>
            <person name="Lebbe L."/>
            <person name="Cnockaert M."/>
            <person name="Krigas N."/>
            <person name="Grigoriadou K."/>
            <person name="Maloupa E."/>
            <person name="Willems A."/>
        </authorList>
    </citation>
    <scope>NUCLEOTIDE SEQUENCE</scope>
    <source>
        <strain evidence="1">LMG 31161</strain>
    </source>
</reference>
<gene>
    <name evidence="2" type="ORF">GWK15_02940</name>
    <name evidence="1" type="ORF">GXW75_17905</name>
</gene>
<proteinExistence type="predicted"/>
<evidence type="ECO:0000313" key="4">
    <source>
        <dbReference type="Proteomes" id="UP001138708"/>
    </source>
</evidence>
<evidence type="ECO:0000313" key="3">
    <source>
        <dbReference type="Proteomes" id="UP000746741"/>
    </source>
</evidence>
<dbReference type="AlphaFoldDB" id="A0A9X9WLC6"/>
<accession>A0A9X9WLC6</accession>
<name>A0A9X9WLC6_9PROT</name>